<dbReference type="EC" id="2.7.8.28" evidence="3"/>
<comment type="subunit">
    <text evidence="3">Homodimer.</text>
</comment>
<protein>
    <recommendedName>
        <fullName evidence="3">2-phospho-L-lactate transferase</fullName>
        <ecNumber evidence="3">2.7.8.28</ecNumber>
    </recommendedName>
    <alternativeName>
        <fullName evidence="3">EPPG:FO PEP transferase</fullName>
    </alternativeName>
</protein>
<dbReference type="InterPro" id="IPR002882">
    <property type="entry name" value="CofD"/>
</dbReference>
<dbReference type="EMBL" id="DSLA01000072">
    <property type="protein sequence ID" value="HEH35424.1"/>
    <property type="molecule type" value="Genomic_DNA"/>
</dbReference>
<dbReference type="InterPro" id="IPR010115">
    <property type="entry name" value="FbiA/CofD"/>
</dbReference>
<evidence type="ECO:0000313" key="4">
    <source>
        <dbReference type="EMBL" id="HEH35424.1"/>
    </source>
</evidence>
<dbReference type="HAMAP" id="MF_01257">
    <property type="entry name" value="CofD"/>
    <property type="match status" value="1"/>
</dbReference>
<dbReference type="NCBIfam" id="TIGR01819">
    <property type="entry name" value="F420_cofD"/>
    <property type="match status" value="1"/>
</dbReference>
<dbReference type="SUPFAM" id="SSF142338">
    <property type="entry name" value="CofD-like"/>
    <property type="match status" value="1"/>
</dbReference>
<evidence type="ECO:0000256" key="1">
    <source>
        <dbReference type="ARBA" id="ARBA00022679"/>
    </source>
</evidence>
<comment type="caution">
    <text evidence="3">Lacks conserved residue(s) required for the propagation of feature annotation.</text>
</comment>
<dbReference type="InterPro" id="IPR038136">
    <property type="entry name" value="CofD-like_dom_sf"/>
</dbReference>
<dbReference type="PANTHER" id="PTHR43007:SF1">
    <property type="entry name" value="2-PHOSPHO-L-LACTATE TRANSFERASE"/>
    <property type="match status" value="1"/>
</dbReference>
<gene>
    <name evidence="3" type="primary">cofD</name>
    <name evidence="4" type="ORF">ENP88_04610</name>
</gene>
<dbReference type="Pfam" id="PF01933">
    <property type="entry name" value="CofD"/>
    <property type="match status" value="1"/>
</dbReference>
<dbReference type="AlphaFoldDB" id="A0A7J2TJT2"/>
<evidence type="ECO:0000256" key="2">
    <source>
        <dbReference type="ARBA" id="ARBA00022842"/>
    </source>
</evidence>
<sequence>MIVLSGGTGTPKLLRGMKEIADFRVIVNTAEDIWISGNRICPDIDSVIYTLADIIDDEKWWGIKGDTFRTHEALKKLGFDEFMMIGDLDRATHIMRSELLRRGKTLLEATREVAKAYGVRQEVYPMCNEEVASIVVTDEGEMHFQEFWVKRKGMPKVIDVYFRGIEKAKIPEEVRKCLEKEDEVLIGPSNPITSILPILSVEDMREILKEKKVVAISPIVGRNPVSGPAGKFMKAKGFEVSPVGVFEVYRDFLDLLIVDEVDSMLASEKIVATKTIMKSKDDAIKLSEFVLKVFDRL</sequence>
<comment type="pathway">
    <text evidence="3">Cofactor biosynthesis; coenzyme F420 biosynthesis.</text>
</comment>
<comment type="similarity">
    <text evidence="3">Belongs to the CofD family.</text>
</comment>
<dbReference type="PANTHER" id="PTHR43007">
    <property type="entry name" value="2-PHOSPHO-L-LACTATE TRANSFERASE"/>
    <property type="match status" value="1"/>
</dbReference>
<dbReference type="GO" id="GO:0052645">
    <property type="term" value="P:F420-0 metabolic process"/>
    <property type="evidence" value="ECO:0007669"/>
    <property type="project" value="UniProtKB-UniRule"/>
</dbReference>
<evidence type="ECO:0000256" key="3">
    <source>
        <dbReference type="HAMAP-Rule" id="MF_01257"/>
    </source>
</evidence>
<accession>A0A7J2TJT2</accession>
<dbReference type="CDD" id="cd07186">
    <property type="entry name" value="CofD_like"/>
    <property type="match status" value="1"/>
</dbReference>
<name>A0A7J2TJT2_ARCFL</name>
<dbReference type="GO" id="GO:0000287">
    <property type="term" value="F:magnesium ion binding"/>
    <property type="evidence" value="ECO:0007669"/>
    <property type="project" value="InterPro"/>
</dbReference>
<reference evidence="4" key="1">
    <citation type="journal article" date="2020" name="mSystems">
        <title>Genome- and Community-Level Interaction Insights into Carbon Utilization and Element Cycling Functions of Hydrothermarchaeota in Hydrothermal Sediment.</title>
        <authorList>
            <person name="Zhou Z."/>
            <person name="Liu Y."/>
            <person name="Xu W."/>
            <person name="Pan J."/>
            <person name="Luo Z.H."/>
            <person name="Li M."/>
        </authorList>
    </citation>
    <scope>NUCLEOTIDE SEQUENCE [LARGE SCALE GENOMIC DNA]</scope>
    <source>
        <strain evidence="4">SpSt-26</strain>
    </source>
</reference>
<comment type="cofactor">
    <cofactor evidence="3">
        <name>Mg(2+)</name>
        <dbReference type="ChEBI" id="CHEBI:18420"/>
    </cofactor>
</comment>
<dbReference type="Gene3D" id="1.10.8.240">
    <property type="entry name" value="CofD-like domain"/>
    <property type="match status" value="1"/>
</dbReference>
<comment type="function">
    <text evidence="3">Catalyzes the transfer of the 2-phospholactate moiety from (2S)-lactyl-2-diphospho-5'-guanosine to 7,8-didemethyl-8-hydroxy-5-deazariboflavin (FO) with the formation of oxidized coenzyme F420-0 and GMP.</text>
</comment>
<comment type="caution">
    <text evidence="4">The sequence shown here is derived from an EMBL/GenBank/DDBJ whole genome shotgun (WGS) entry which is preliminary data.</text>
</comment>
<dbReference type="GO" id="GO:0043743">
    <property type="term" value="F:LPPG:FO 2-phospho-L-lactate transferase activity"/>
    <property type="evidence" value="ECO:0007669"/>
    <property type="project" value="UniProtKB-EC"/>
</dbReference>
<dbReference type="UniPathway" id="UPA00071"/>
<dbReference type="Gene3D" id="3.40.50.10680">
    <property type="entry name" value="CofD-like domains"/>
    <property type="match status" value="1"/>
</dbReference>
<organism evidence="4">
    <name type="scientific">Archaeoglobus fulgidus</name>
    <dbReference type="NCBI Taxonomy" id="2234"/>
    <lineage>
        <taxon>Archaea</taxon>
        <taxon>Methanobacteriati</taxon>
        <taxon>Methanobacteriota</taxon>
        <taxon>Archaeoglobi</taxon>
        <taxon>Archaeoglobales</taxon>
        <taxon>Archaeoglobaceae</taxon>
        <taxon>Archaeoglobus</taxon>
    </lineage>
</organism>
<proteinExistence type="inferred from homology"/>
<keyword evidence="1 3" id="KW-0808">Transferase</keyword>
<comment type="catalytic activity">
    <reaction evidence="3">
        <text>(2S)-lactyl-2-diphospho-5'-guanosine + 7,8-didemethyl-8-hydroxy-5-deazariboflavin = oxidized coenzyme F420-0 + GMP + H(+)</text>
        <dbReference type="Rhea" id="RHEA:63444"/>
        <dbReference type="ChEBI" id="CHEBI:15378"/>
        <dbReference type="ChEBI" id="CHEBI:58115"/>
        <dbReference type="ChEBI" id="CHEBI:59435"/>
        <dbReference type="ChEBI" id="CHEBI:59904"/>
        <dbReference type="ChEBI" id="CHEBI:59907"/>
        <dbReference type="EC" id="2.7.8.28"/>
    </reaction>
</comment>
<keyword evidence="2 3" id="KW-0460">Magnesium</keyword>
<feature type="binding site" evidence="3">
    <location>
        <position position="45"/>
    </location>
    <ligand>
        <name>7,8-didemethyl-8-hydroxy-5-deazariboflavin</name>
        <dbReference type="ChEBI" id="CHEBI:59904"/>
    </ligand>
</feature>